<evidence type="ECO:0000313" key="1">
    <source>
        <dbReference type="EMBL" id="MBA4679534.1"/>
    </source>
</evidence>
<reference evidence="1" key="1">
    <citation type="journal article" date="2013" name="J. Plant Res.">
        <title>Effect of fungi and light on seed germination of three Opuntia species from semiarid lands of central Mexico.</title>
        <authorList>
            <person name="Delgado-Sanchez P."/>
            <person name="Jimenez-Bremont J.F."/>
            <person name="Guerrero-Gonzalez Mde L."/>
            <person name="Flores J."/>
        </authorList>
    </citation>
    <scope>NUCLEOTIDE SEQUENCE</scope>
    <source>
        <tissue evidence="1">Cladode</tissue>
    </source>
</reference>
<dbReference type="AlphaFoldDB" id="A0A7C9AYW0"/>
<name>A0A7C9AYW0_OPUST</name>
<accession>A0A7C9AYW0</accession>
<reference evidence="1" key="2">
    <citation type="submission" date="2020-07" db="EMBL/GenBank/DDBJ databases">
        <authorList>
            <person name="Vera ALvarez R."/>
            <person name="Arias-Moreno D.M."/>
            <person name="Jimenez-Jacinto V."/>
            <person name="Jimenez-Bremont J.F."/>
            <person name="Swaminathan K."/>
            <person name="Moose S.P."/>
            <person name="Guerrero-Gonzalez M.L."/>
            <person name="Marino-Ramirez L."/>
            <person name="Landsman D."/>
            <person name="Rodriguez-Kessler M."/>
            <person name="Delgado-Sanchez P."/>
        </authorList>
    </citation>
    <scope>NUCLEOTIDE SEQUENCE</scope>
    <source>
        <tissue evidence="1">Cladode</tissue>
    </source>
</reference>
<organism evidence="1">
    <name type="scientific">Opuntia streptacantha</name>
    <name type="common">Prickly pear cactus</name>
    <name type="synonym">Opuntia cardona</name>
    <dbReference type="NCBI Taxonomy" id="393608"/>
    <lineage>
        <taxon>Eukaryota</taxon>
        <taxon>Viridiplantae</taxon>
        <taxon>Streptophyta</taxon>
        <taxon>Embryophyta</taxon>
        <taxon>Tracheophyta</taxon>
        <taxon>Spermatophyta</taxon>
        <taxon>Magnoliopsida</taxon>
        <taxon>eudicotyledons</taxon>
        <taxon>Gunneridae</taxon>
        <taxon>Pentapetalae</taxon>
        <taxon>Caryophyllales</taxon>
        <taxon>Cactineae</taxon>
        <taxon>Cactaceae</taxon>
        <taxon>Opuntioideae</taxon>
        <taxon>Opuntia</taxon>
    </lineage>
</organism>
<dbReference type="EMBL" id="GISG01283748">
    <property type="protein sequence ID" value="MBA4679534.1"/>
    <property type="molecule type" value="Transcribed_RNA"/>
</dbReference>
<proteinExistence type="predicted"/>
<protein>
    <submittedName>
        <fullName evidence="1">Uncharacterized protein</fullName>
    </submittedName>
</protein>
<sequence>MNKPLNPTLTLVSSILRRFHKLSLAAVDVFLSPLSQFSSCLAFPLWLHSQSLTGIDEYPSSKSRSLSFESKIHHYQAVIFKISWVMVNWKHPASNLFMIDEEEKLNSESRQIF</sequence>